<keyword evidence="10" id="KW-1185">Reference proteome</keyword>
<dbReference type="Pfam" id="PF07727">
    <property type="entry name" value="RVT_2"/>
    <property type="match status" value="1"/>
</dbReference>
<dbReference type="SMART" id="SM00343">
    <property type="entry name" value="ZnF_C2HC"/>
    <property type="match status" value="2"/>
</dbReference>
<keyword evidence="5" id="KW-0862">Zinc</keyword>
<dbReference type="Pfam" id="PF13976">
    <property type="entry name" value="gag_pre-integrs"/>
    <property type="match status" value="1"/>
</dbReference>
<feature type="domain" description="CCHC-type" evidence="7">
    <location>
        <begin position="230"/>
        <end position="245"/>
    </location>
</feature>
<keyword evidence="4" id="KW-0378">Hydrolase</keyword>
<feature type="region of interest" description="Disordered" evidence="6">
    <location>
        <begin position="205"/>
        <end position="225"/>
    </location>
</feature>
<dbReference type="Pfam" id="PF00665">
    <property type="entry name" value="rve"/>
    <property type="match status" value="1"/>
</dbReference>
<keyword evidence="2" id="KW-0479">Metal-binding</keyword>
<evidence type="ECO:0000256" key="2">
    <source>
        <dbReference type="ARBA" id="ARBA00022723"/>
    </source>
</evidence>
<dbReference type="InterPro" id="IPR039537">
    <property type="entry name" value="Retrotran_Ty1/copia-like"/>
</dbReference>
<accession>A0A1Y1HRY4</accession>
<feature type="region of interest" description="Disordered" evidence="6">
    <location>
        <begin position="237"/>
        <end position="293"/>
    </location>
</feature>
<dbReference type="Pfam" id="PF25597">
    <property type="entry name" value="SH3_retrovirus"/>
    <property type="match status" value="1"/>
</dbReference>
<proteinExistence type="predicted"/>
<dbReference type="SUPFAM" id="SSF56672">
    <property type="entry name" value="DNA/RNA polymerases"/>
    <property type="match status" value="1"/>
</dbReference>
<dbReference type="EMBL" id="DF236991">
    <property type="protein sequence ID" value="GAQ79929.1"/>
    <property type="molecule type" value="Genomic_DNA"/>
</dbReference>
<evidence type="ECO:0000256" key="5">
    <source>
        <dbReference type="PROSITE-ProRule" id="PRU00047"/>
    </source>
</evidence>
<dbReference type="Proteomes" id="UP000054558">
    <property type="component" value="Unassembled WGS sequence"/>
</dbReference>
<evidence type="ECO:0000259" key="8">
    <source>
        <dbReference type="PROSITE" id="PS50994"/>
    </source>
</evidence>
<dbReference type="GO" id="GO:0015074">
    <property type="term" value="P:DNA integration"/>
    <property type="evidence" value="ECO:0007669"/>
    <property type="project" value="InterPro"/>
</dbReference>
<keyword evidence="3" id="KW-0064">Aspartyl protease</keyword>
<evidence type="ECO:0000256" key="1">
    <source>
        <dbReference type="ARBA" id="ARBA00022670"/>
    </source>
</evidence>
<evidence type="ECO:0000259" key="7">
    <source>
        <dbReference type="PROSITE" id="PS50158"/>
    </source>
</evidence>
<dbReference type="STRING" id="105231.A0A1Y1HRY4"/>
<dbReference type="GO" id="GO:0004190">
    <property type="term" value="F:aspartic-type endopeptidase activity"/>
    <property type="evidence" value="ECO:0007669"/>
    <property type="project" value="UniProtKB-KW"/>
</dbReference>
<organism evidence="9 10">
    <name type="scientific">Klebsormidium nitens</name>
    <name type="common">Green alga</name>
    <name type="synonym">Ulothrix nitens</name>
    <dbReference type="NCBI Taxonomy" id="105231"/>
    <lineage>
        <taxon>Eukaryota</taxon>
        <taxon>Viridiplantae</taxon>
        <taxon>Streptophyta</taxon>
        <taxon>Klebsormidiophyceae</taxon>
        <taxon>Klebsormidiales</taxon>
        <taxon>Klebsormidiaceae</taxon>
        <taxon>Klebsormidium</taxon>
    </lineage>
</organism>
<dbReference type="InterPro" id="IPR013103">
    <property type="entry name" value="RVT_2"/>
</dbReference>
<dbReference type="InterPro" id="IPR025724">
    <property type="entry name" value="GAG-pre-integrase_dom"/>
</dbReference>
<feature type="compositionally biased region" description="Low complexity" evidence="6">
    <location>
        <begin position="1369"/>
        <end position="1384"/>
    </location>
</feature>
<evidence type="ECO:0000313" key="10">
    <source>
        <dbReference type="Proteomes" id="UP000054558"/>
    </source>
</evidence>
<dbReference type="InterPro" id="IPR012337">
    <property type="entry name" value="RNaseH-like_sf"/>
</dbReference>
<dbReference type="PROSITE" id="PS50994">
    <property type="entry name" value="INTEGRASE"/>
    <property type="match status" value="1"/>
</dbReference>
<dbReference type="Gene3D" id="4.10.60.10">
    <property type="entry name" value="Zinc finger, CCHC-type"/>
    <property type="match status" value="1"/>
</dbReference>
<dbReference type="InterPro" id="IPR036397">
    <property type="entry name" value="RNaseH_sf"/>
</dbReference>
<dbReference type="GO" id="GO:0008270">
    <property type="term" value="F:zinc ion binding"/>
    <property type="evidence" value="ECO:0007669"/>
    <property type="project" value="UniProtKB-KW"/>
</dbReference>
<dbReference type="InterPro" id="IPR054722">
    <property type="entry name" value="PolX-like_BBD"/>
</dbReference>
<dbReference type="InterPro" id="IPR043502">
    <property type="entry name" value="DNA/RNA_pol_sf"/>
</dbReference>
<dbReference type="SUPFAM" id="SSF53098">
    <property type="entry name" value="Ribonuclease H-like"/>
    <property type="match status" value="1"/>
</dbReference>
<name>A0A1Y1HRY4_KLENI</name>
<evidence type="ECO:0000256" key="3">
    <source>
        <dbReference type="ARBA" id="ARBA00022750"/>
    </source>
</evidence>
<feature type="domain" description="Integrase catalytic" evidence="8">
    <location>
        <begin position="500"/>
        <end position="666"/>
    </location>
</feature>
<gene>
    <name evidence="9" type="ORF">KFL_000420010</name>
</gene>
<evidence type="ECO:0000256" key="6">
    <source>
        <dbReference type="SAM" id="MobiDB-lite"/>
    </source>
</evidence>
<dbReference type="PANTHER" id="PTHR42648:SF28">
    <property type="entry name" value="TRANSPOSON-ENCODED PROTEIN WITH RIBONUCLEASE H-LIKE AND RETROVIRUS ZINC FINGER-LIKE DOMAINS"/>
    <property type="match status" value="1"/>
</dbReference>
<dbReference type="GO" id="GO:0006508">
    <property type="term" value="P:proteolysis"/>
    <property type="evidence" value="ECO:0007669"/>
    <property type="project" value="UniProtKB-KW"/>
</dbReference>
<dbReference type="PANTHER" id="PTHR42648">
    <property type="entry name" value="TRANSPOSASE, PUTATIVE-RELATED"/>
    <property type="match status" value="1"/>
</dbReference>
<keyword evidence="1" id="KW-0645">Protease</keyword>
<sequence>MESEKLLISKLNSENYVSWKTQMRLLLTHKDLDSAIEPETRSEEVLNRRSEDQKKREAVTQKKALALIGLKVEEEFLGVIEDAGDSARKAWSTFEEMFQSVTNGRKLMLRQKLATLKMEPGEKAAKYISRAKDLKRELLHAKLDTSDVDLAAVCGLSAEFREIRMILEHSSTEITLEKVLPLLLQHEARMERDENLEEKMNSTAFFGKGDQPRREWKGSRKEKDPGGLECYTCGGRGHKSAVCPSRTPSRSESKGKKKLSANKCEHCGKKGHSEDKCWGKHGKPQKKEKPNSVAFSASEDKFASNHWLLDSGASHHLTGDRSKLFDLRPAPEGLQVEFGNKGMLKVEALGSAELNCVTPEGTQVVLLKNVRLVRGVGANLASLTKMLEGGAEVRGSGSQISLLFKQEVVMQAINSDSMLIIQEEGNGQAFSVKEEQSAELWHRRFSHASPEVLAKMAEQESVSNLPVSAKQFRQLKEKVCEPCILGKQTRLPFQNSYSHSSRKPLELLHMDLCGPLPVKSKGGSRYILTVTDDVSRCSVVKFLLEKSQAKSAIIGIVKQLENQLDSRVKEFRTDRGGEFLNKELAQFCSEKGIVHQTTNPYSPQENGVAERLNRILLEKARAMPLQDAGLSKELWAEAVFTANHVRNRTLSRAHGKTPLEVLTGEKPSVSHLRVFGCICYAHVPAPKRKKLDAVAEKGVFVGYEPHTKGYRVLKSDGSIQVSRDVTFQETAEKTEDKPPSTIPQDADEGDLESEGEAEGEPDVINPHGEPEGEPEPATQPGQANPPAEPKPYNLRGDGERRSNSCYTGREWVRANAARQKAEGEPETRTEAMAREDGELWEKAMDDEIASLLENGTWTVEKPPDGVRPVPVRWTFKLKRDKQGQIERYKARFVAKGFKQKHGVDFEEVFAPVSRFPTVRTLLAVAAARDLEIKQLDVKTAFLNGTLEEEIWADQPEGYEVGGSEMKLRLKKSLYGLKQAPRAWYLCLSSEMQKIGFSPSTADPALFCRKDPGKETYTVVWVDDSLVIGTPAAVEETKEALSAVFDIRDLGDANFFLGMEIERDRVIKTLKLTQKRSIKDLLAEHGMADAKARATPMSPAEKPTREGEKLDVSAFPYSRLIGSLLYIANCTRPDISQAVGVLSRFMSKPTRDHWKMARAVLSYLAGTPEVGLSFDGTEGLKLKGFCDANYAGDIDTRRSTTGYVFTLGGGAVSWASKCQPTVACSTVEAEYMAAAFTTKEALWLKKLFADLDIECETVQIGCDNQGAIQLSKHPIASQRSKHIDISHHFIPAFVMAKQLALPFLVVAVFFAALVGANTPSSTSPNAEINTVRYGSFSLAPFVIRDVNNRRPGITVTPSNQELFTNVTSSPAVTSADPVDPPAAVACTGTSAGRRRPSSGDNGPGSCPGTAADPSPTNQSTAASVISSMDPSSARHASTQFFKVALAPPPSARVLTFDGIDNLDQRTAGTGIYNNTNPDVEPSDGGLCAGNGFVVQVVKRALVVFDSASGVQLTVPVALNQFLQVAPFNSTTGAALGAYTSSPRCVFDRDTGRFFFSFLLNTLNETTFMRMAPSATLVAVTTSGDPRAGYALYRLPTTNDGTEGTPDLRPTCPCFLAAVLTESVPLSQNEPKLAVNADVLTLNGISFSLSTFESSTQDVYAMSKFALAAGDASIPTAAYINSTATLVEGMPAINLNVARVSPDEQFPTQAGGVVYFVGDTDFFCNGTLVRQLALFALVNTGALRGPNPNVFGLQLVQTLLDSLIEYNNCAFFDDASLSPNGGLPATQKNGPRVLNTTAPLELLDSFDDAVRELVFANGNLFAALNHIVPGDANRPPTVGIAWFLITPHVEPAENGRPAEVTGRVFKAGVVAVVNSNNVLHPSFAINRNGRGVMGFSLSGPDFFPSVAFVAFDDVSGPKGDIIVARLGVAPEDGFTGYAVFAGGFPLPVSRWGNYFMGTADEKSNLWFGIEYIPDRLRDLAANWGTGIVRVSAV</sequence>
<dbReference type="InterPro" id="IPR001878">
    <property type="entry name" value="Znf_CCHC"/>
</dbReference>
<evidence type="ECO:0000256" key="4">
    <source>
        <dbReference type="ARBA" id="ARBA00022801"/>
    </source>
</evidence>
<dbReference type="OrthoDB" id="545002at2759"/>
<evidence type="ECO:0000313" key="9">
    <source>
        <dbReference type="EMBL" id="GAQ79929.1"/>
    </source>
</evidence>
<feature type="compositionally biased region" description="Basic and acidic residues" evidence="6">
    <location>
        <begin position="210"/>
        <end position="225"/>
    </location>
</feature>
<feature type="compositionally biased region" description="Acidic residues" evidence="6">
    <location>
        <begin position="745"/>
        <end position="761"/>
    </location>
</feature>
<feature type="region of interest" description="Disordered" evidence="6">
    <location>
        <begin position="1367"/>
        <end position="1428"/>
    </location>
</feature>
<feature type="region of interest" description="Disordered" evidence="6">
    <location>
        <begin position="728"/>
        <end position="807"/>
    </location>
</feature>
<reference evidence="9 10" key="1">
    <citation type="journal article" date="2014" name="Nat. Commun.">
        <title>Klebsormidium flaccidum genome reveals primary factors for plant terrestrial adaptation.</title>
        <authorList>
            <person name="Hori K."/>
            <person name="Maruyama F."/>
            <person name="Fujisawa T."/>
            <person name="Togashi T."/>
            <person name="Yamamoto N."/>
            <person name="Seo M."/>
            <person name="Sato S."/>
            <person name="Yamada T."/>
            <person name="Mori H."/>
            <person name="Tajima N."/>
            <person name="Moriyama T."/>
            <person name="Ikeuchi M."/>
            <person name="Watanabe M."/>
            <person name="Wada H."/>
            <person name="Kobayashi K."/>
            <person name="Saito M."/>
            <person name="Masuda T."/>
            <person name="Sasaki-Sekimoto Y."/>
            <person name="Mashiguchi K."/>
            <person name="Awai K."/>
            <person name="Shimojima M."/>
            <person name="Masuda S."/>
            <person name="Iwai M."/>
            <person name="Nobusawa T."/>
            <person name="Narise T."/>
            <person name="Kondo S."/>
            <person name="Saito H."/>
            <person name="Sato R."/>
            <person name="Murakawa M."/>
            <person name="Ihara Y."/>
            <person name="Oshima-Yamada Y."/>
            <person name="Ohtaka K."/>
            <person name="Satoh M."/>
            <person name="Sonobe K."/>
            <person name="Ishii M."/>
            <person name="Ohtani R."/>
            <person name="Kanamori-Sato M."/>
            <person name="Honoki R."/>
            <person name="Miyazaki D."/>
            <person name="Mochizuki H."/>
            <person name="Umetsu J."/>
            <person name="Higashi K."/>
            <person name="Shibata D."/>
            <person name="Kamiya Y."/>
            <person name="Sato N."/>
            <person name="Nakamura Y."/>
            <person name="Tabata S."/>
            <person name="Ida S."/>
            <person name="Kurokawa K."/>
            <person name="Ohta H."/>
        </authorList>
    </citation>
    <scope>NUCLEOTIDE SEQUENCE [LARGE SCALE GENOMIC DNA]</scope>
    <source>
        <strain evidence="9 10">NIES-2285</strain>
    </source>
</reference>
<dbReference type="GO" id="GO:0003676">
    <property type="term" value="F:nucleic acid binding"/>
    <property type="evidence" value="ECO:0007669"/>
    <property type="project" value="InterPro"/>
</dbReference>
<dbReference type="Gene3D" id="3.30.420.10">
    <property type="entry name" value="Ribonuclease H-like superfamily/Ribonuclease H"/>
    <property type="match status" value="1"/>
</dbReference>
<feature type="compositionally biased region" description="Polar residues" evidence="6">
    <location>
        <begin position="1413"/>
        <end position="1428"/>
    </location>
</feature>
<protein>
    <submittedName>
        <fullName evidence="9">Uncharacterized protein</fullName>
    </submittedName>
</protein>
<keyword evidence="5" id="KW-0863">Zinc-finger</keyword>
<dbReference type="PROSITE" id="PS50158">
    <property type="entry name" value="ZF_CCHC"/>
    <property type="match status" value="1"/>
</dbReference>
<dbReference type="InterPro" id="IPR057670">
    <property type="entry name" value="SH3_retrovirus"/>
</dbReference>
<dbReference type="Pfam" id="PF14223">
    <property type="entry name" value="Retrotran_gag_2"/>
    <property type="match status" value="1"/>
</dbReference>
<dbReference type="InterPro" id="IPR001584">
    <property type="entry name" value="Integrase_cat-core"/>
</dbReference>
<dbReference type="CDD" id="cd09272">
    <property type="entry name" value="RNase_HI_RT_Ty1"/>
    <property type="match status" value="1"/>
</dbReference>
<dbReference type="Pfam" id="PF22936">
    <property type="entry name" value="Pol_BBD"/>
    <property type="match status" value="1"/>
</dbReference>
<feature type="compositionally biased region" description="Basic and acidic residues" evidence="6">
    <location>
        <begin position="263"/>
        <end position="278"/>
    </location>
</feature>